<protein>
    <submittedName>
        <fullName evidence="1">Putative formate dehydrogenase-associated protein</fullName>
    </submittedName>
</protein>
<dbReference type="InterPro" id="IPR006311">
    <property type="entry name" value="TAT_signal"/>
</dbReference>
<evidence type="ECO:0000313" key="1">
    <source>
        <dbReference type="EMBL" id="QEP34102.1"/>
    </source>
</evidence>
<name>A0A5C2HCQ5_9BACT</name>
<dbReference type="OrthoDB" id="5373165at2"/>
<organism evidence="1 2">
    <name type="scientific">Malaciobacter pacificus</name>
    <dbReference type="NCBI Taxonomy" id="1080223"/>
    <lineage>
        <taxon>Bacteria</taxon>
        <taxon>Pseudomonadati</taxon>
        <taxon>Campylobacterota</taxon>
        <taxon>Epsilonproteobacteria</taxon>
        <taxon>Campylobacterales</taxon>
        <taxon>Arcobacteraceae</taxon>
        <taxon>Malaciobacter</taxon>
    </lineage>
</organism>
<gene>
    <name evidence="1" type="primary">fdhK</name>
    <name evidence="1" type="ORF">APAC_0974</name>
</gene>
<reference evidence="2" key="1">
    <citation type="submission" date="2019-09" db="EMBL/GenBank/DDBJ databases">
        <title>Complete genome sequencing of four Arcobacter species reveals a diverse suite of mobile elements.</title>
        <authorList>
            <person name="On S.L.W."/>
            <person name="Miller W.G."/>
            <person name="Biggs P."/>
            <person name="Cornelius A."/>
            <person name="Vandamme P."/>
        </authorList>
    </citation>
    <scope>NUCLEOTIDE SEQUENCE [LARGE SCALE GENOMIC DNA]</scope>
    <source>
        <strain evidence="2">LMG 26638</strain>
    </source>
</reference>
<proteinExistence type="predicted"/>
<accession>A0A5C2HCQ5</accession>
<dbReference type="PROSITE" id="PS51318">
    <property type="entry name" value="TAT"/>
    <property type="match status" value="1"/>
</dbReference>
<reference evidence="1 2" key="2">
    <citation type="submission" date="2019-09" db="EMBL/GenBank/DDBJ databases">
        <title>Complete genome sequencing of four Arcobacter species reveals a diverse suite of mobile elements.</title>
        <authorList>
            <person name="Miller W.G."/>
            <person name="Yee E."/>
            <person name="Bono J.L."/>
        </authorList>
    </citation>
    <scope>NUCLEOTIDE SEQUENCE [LARGE SCALE GENOMIC DNA]</scope>
    <source>
        <strain evidence="1 2">LMG 26638</strain>
    </source>
</reference>
<reference evidence="1 2" key="3">
    <citation type="submission" date="2019-09" db="EMBL/GenBank/DDBJ databases">
        <title>Taxonomic note: a critical rebuttal of the proposed division of the genus Arcobacter into six genera, emended descriptions of Arcobacter anaerophilus and the genus Arcobacter, and an assessment of genus-level boundaries for Epsilonproteobacteria using in silico genomic comparator tools.</title>
        <authorList>
            <person name="On S.L.W."/>
            <person name="Miller W.G."/>
            <person name="Biggs P."/>
            <person name="Cornelius A."/>
            <person name="Vandamme P."/>
        </authorList>
    </citation>
    <scope>NUCLEOTIDE SEQUENCE [LARGE SCALE GENOMIC DNA]</scope>
    <source>
        <strain evidence="1 2">LMG 26638</strain>
    </source>
</reference>
<dbReference type="AlphaFoldDB" id="A0A5C2HCQ5"/>
<evidence type="ECO:0000313" key="2">
    <source>
        <dbReference type="Proteomes" id="UP000322726"/>
    </source>
</evidence>
<keyword evidence="2" id="KW-1185">Reference proteome</keyword>
<dbReference type="RefSeq" id="WP_130233060.1">
    <property type="nucleotide sequence ID" value="NZ_BMEF01000012.1"/>
</dbReference>
<dbReference type="KEGG" id="apai:APAC_0974"/>
<dbReference type="EMBL" id="CP035928">
    <property type="protein sequence ID" value="QEP34102.1"/>
    <property type="molecule type" value="Genomic_DNA"/>
</dbReference>
<sequence length="69" mass="7397">MQKSRREFAKKTAIVTAGAAVAAGTSVLAATGESVQSDSNNGVVLGSSRKKEILYKKTATWEEYYKNAK</sequence>
<dbReference type="Proteomes" id="UP000322726">
    <property type="component" value="Chromosome"/>
</dbReference>